<accession>A0A8K0EC73</accession>
<feature type="transmembrane region" description="Helical" evidence="1">
    <location>
        <begin position="61"/>
        <end position="83"/>
    </location>
</feature>
<dbReference type="AlphaFoldDB" id="A0A8K0EC73"/>
<keyword evidence="1" id="KW-0812">Transmembrane</keyword>
<dbReference type="EMBL" id="OV696701">
    <property type="protein sequence ID" value="CAH1247659.1"/>
    <property type="molecule type" value="Genomic_DNA"/>
</dbReference>
<dbReference type="Proteomes" id="UP000838412">
    <property type="component" value="Chromosome 16"/>
</dbReference>
<evidence type="ECO:0000313" key="2">
    <source>
        <dbReference type="EMBL" id="CAH1247659.1"/>
    </source>
</evidence>
<gene>
    <name evidence="2" type="primary">Hypp7977</name>
    <name evidence="2" type="ORF">BLAG_LOCUS9264</name>
</gene>
<keyword evidence="1" id="KW-0472">Membrane</keyword>
<organism evidence="2 3">
    <name type="scientific">Branchiostoma lanceolatum</name>
    <name type="common">Common lancelet</name>
    <name type="synonym">Amphioxus lanceolatum</name>
    <dbReference type="NCBI Taxonomy" id="7740"/>
    <lineage>
        <taxon>Eukaryota</taxon>
        <taxon>Metazoa</taxon>
        <taxon>Chordata</taxon>
        <taxon>Cephalochordata</taxon>
        <taxon>Leptocardii</taxon>
        <taxon>Amphioxiformes</taxon>
        <taxon>Branchiostomatidae</taxon>
        <taxon>Branchiostoma</taxon>
    </lineage>
</organism>
<proteinExistence type="predicted"/>
<keyword evidence="1" id="KW-1133">Transmembrane helix</keyword>
<name>A0A8K0EC73_BRALA</name>
<dbReference type="OrthoDB" id="10341821at2759"/>
<keyword evidence="3" id="KW-1185">Reference proteome</keyword>
<evidence type="ECO:0000256" key="1">
    <source>
        <dbReference type="SAM" id="Phobius"/>
    </source>
</evidence>
<protein>
    <submittedName>
        <fullName evidence="2">Hypp7977 protein</fullName>
    </submittedName>
</protein>
<feature type="transmembrane region" description="Helical" evidence="1">
    <location>
        <begin position="204"/>
        <end position="225"/>
    </location>
</feature>
<reference evidence="2" key="1">
    <citation type="submission" date="2022-01" db="EMBL/GenBank/DDBJ databases">
        <authorList>
            <person name="Braso-Vives M."/>
        </authorList>
    </citation>
    <scope>NUCLEOTIDE SEQUENCE</scope>
</reference>
<feature type="transmembrane region" description="Helical" evidence="1">
    <location>
        <begin position="99"/>
        <end position="118"/>
    </location>
</feature>
<evidence type="ECO:0000313" key="3">
    <source>
        <dbReference type="Proteomes" id="UP000838412"/>
    </source>
</evidence>
<sequence>MAAEYEEQLVTTNQSSTLDIWDLAPDTPTALPRGVGSKVGNAGGNTGIVTTLGWESDWTTMMYLGAGLGTVILILAIFVCCLLKERKKQEVIRRAQLEAAYRVMVPLWGPRLVTIFVMDPTEVHWIITSGNYSDGSYVVHRRSLNMTTEKEELAKTIQQSLHQILNNVPDQPYHLPRGSYGIGKAGGKTSEVNRIGWEGDWTTMLYLGAVLGVIILILSISVCCVQRKWKQERIQRAQIEAASSAMLPVWDYGVPVVLKAPVMHHRAIEPMRYYTVPRREQVIV</sequence>